<dbReference type="Pfam" id="PF01694">
    <property type="entry name" value="Rhomboid"/>
    <property type="match status" value="1"/>
</dbReference>
<comment type="similarity">
    <text evidence="2">Belongs to the peptidase S54 family.</text>
</comment>
<dbReference type="PANTHER" id="PTHR43731">
    <property type="entry name" value="RHOMBOID PROTEASE"/>
    <property type="match status" value="1"/>
</dbReference>
<dbReference type="AlphaFoldDB" id="A0A4V2WNP8"/>
<feature type="transmembrane region" description="Helical" evidence="7">
    <location>
        <begin position="121"/>
        <end position="139"/>
    </location>
</feature>
<dbReference type="OrthoDB" id="9813074at2"/>
<evidence type="ECO:0000313" key="10">
    <source>
        <dbReference type="Proteomes" id="UP000295418"/>
    </source>
</evidence>
<dbReference type="InterPro" id="IPR035952">
    <property type="entry name" value="Rhomboid-like_sf"/>
</dbReference>
<accession>A0A4V2WNP8</accession>
<keyword evidence="4" id="KW-0378">Hydrolase</keyword>
<comment type="caution">
    <text evidence="9">The sequence shown here is derived from an EMBL/GenBank/DDBJ whole genome shotgun (WGS) entry which is preliminary data.</text>
</comment>
<dbReference type="EMBL" id="SKFG01000013">
    <property type="protein sequence ID" value="TCZ76342.1"/>
    <property type="molecule type" value="Genomic_DNA"/>
</dbReference>
<keyword evidence="9" id="KW-0645">Protease</keyword>
<evidence type="ECO:0000256" key="1">
    <source>
        <dbReference type="ARBA" id="ARBA00004141"/>
    </source>
</evidence>
<dbReference type="InterPro" id="IPR050925">
    <property type="entry name" value="Rhomboid_protease_S54"/>
</dbReference>
<keyword evidence="6 7" id="KW-0472">Membrane</keyword>
<feature type="transmembrane region" description="Helical" evidence="7">
    <location>
        <begin position="151"/>
        <end position="168"/>
    </location>
</feature>
<feature type="transmembrane region" description="Helical" evidence="7">
    <location>
        <begin position="174"/>
        <end position="195"/>
    </location>
</feature>
<dbReference type="InterPro" id="IPR022764">
    <property type="entry name" value="Peptidase_S54_rhomboid_dom"/>
</dbReference>
<reference evidence="9 10" key="1">
    <citation type="submission" date="2019-03" db="EMBL/GenBank/DDBJ databases">
        <authorList>
            <person name="Kim M.K.M."/>
        </authorList>
    </citation>
    <scope>NUCLEOTIDE SEQUENCE [LARGE SCALE GENOMIC DNA]</scope>
    <source>
        <strain evidence="9 10">18JY21-1</strain>
    </source>
</reference>
<dbReference type="Gene3D" id="1.20.1540.10">
    <property type="entry name" value="Rhomboid-like"/>
    <property type="match status" value="1"/>
</dbReference>
<evidence type="ECO:0000256" key="7">
    <source>
        <dbReference type="SAM" id="Phobius"/>
    </source>
</evidence>
<dbReference type="SUPFAM" id="SSF144091">
    <property type="entry name" value="Rhomboid-like"/>
    <property type="match status" value="1"/>
</dbReference>
<name>A0A4V2WNP8_9BACL</name>
<evidence type="ECO:0000313" key="9">
    <source>
        <dbReference type="EMBL" id="TCZ76342.1"/>
    </source>
</evidence>
<feature type="transmembrane region" description="Helical" evidence="7">
    <location>
        <begin position="12"/>
        <end position="38"/>
    </location>
</feature>
<evidence type="ECO:0000259" key="8">
    <source>
        <dbReference type="Pfam" id="PF01694"/>
    </source>
</evidence>
<protein>
    <submittedName>
        <fullName evidence="9">Rhomboid family intramembrane serine protease</fullName>
    </submittedName>
</protein>
<comment type="subcellular location">
    <subcellularLocation>
        <location evidence="1">Membrane</location>
        <topology evidence="1">Multi-pass membrane protein</topology>
    </subcellularLocation>
</comment>
<keyword evidence="5 7" id="KW-1133">Transmembrane helix</keyword>
<gene>
    <name evidence="9" type="ORF">E0485_14175</name>
</gene>
<keyword evidence="10" id="KW-1185">Reference proteome</keyword>
<dbReference type="Proteomes" id="UP000295418">
    <property type="component" value="Unassembled WGS sequence"/>
</dbReference>
<sequence length="204" mass="22899">MFSRTESLKQYLKLYPITSGIIIVNLLMFGIMSIVGSTKDGLTLYNFGAMYSSSEAELWRYLTAVFIHIGFAHLFFNCFTLYVFAPPLELILGKTRYVIFYLLSGVAGNLATVLLEPDVVISAGASGAIYGLYAAYLFLAIFRKEFFPKQMKQMIIIIIVMGFAYSFIVPEVNIYAHLGGFVGGFAVLAVMVLFIKRKQRKRSQ</sequence>
<feature type="transmembrane region" description="Helical" evidence="7">
    <location>
        <begin position="58"/>
        <end position="85"/>
    </location>
</feature>
<dbReference type="GO" id="GO:0004252">
    <property type="term" value="F:serine-type endopeptidase activity"/>
    <property type="evidence" value="ECO:0007669"/>
    <property type="project" value="InterPro"/>
</dbReference>
<dbReference type="GO" id="GO:0016020">
    <property type="term" value="C:membrane"/>
    <property type="evidence" value="ECO:0007669"/>
    <property type="project" value="UniProtKB-SubCell"/>
</dbReference>
<organism evidence="9 10">
    <name type="scientific">Paenibacillus albiflavus</name>
    <dbReference type="NCBI Taxonomy" id="2545760"/>
    <lineage>
        <taxon>Bacteria</taxon>
        <taxon>Bacillati</taxon>
        <taxon>Bacillota</taxon>
        <taxon>Bacilli</taxon>
        <taxon>Bacillales</taxon>
        <taxon>Paenibacillaceae</taxon>
        <taxon>Paenibacillus</taxon>
    </lineage>
</organism>
<dbReference type="GO" id="GO:0006508">
    <property type="term" value="P:proteolysis"/>
    <property type="evidence" value="ECO:0007669"/>
    <property type="project" value="UniProtKB-KW"/>
</dbReference>
<evidence type="ECO:0000256" key="3">
    <source>
        <dbReference type="ARBA" id="ARBA00022692"/>
    </source>
</evidence>
<evidence type="ECO:0000256" key="5">
    <source>
        <dbReference type="ARBA" id="ARBA00022989"/>
    </source>
</evidence>
<keyword evidence="3 7" id="KW-0812">Transmembrane</keyword>
<evidence type="ECO:0000256" key="6">
    <source>
        <dbReference type="ARBA" id="ARBA00023136"/>
    </source>
</evidence>
<evidence type="ECO:0000256" key="2">
    <source>
        <dbReference type="ARBA" id="ARBA00009045"/>
    </source>
</evidence>
<dbReference type="RefSeq" id="WP_132418709.1">
    <property type="nucleotide sequence ID" value="NZ_SKFG01000013.1"/>
</dbReference>
<evidence type="ECO:0000256" key="4">
    <source>
        <dbReference type="ARBA" id="ARBA00022801"/>
    </source>
</evidence>
<feature type="domain" description="Peptidase S54 rhomboid" evidence="8">
    <location>
        <begin position="56"/>
        <end position="191"/>
    </location>
</feature>
<dbReference type="PANTHER" id="PTHR43731:SF14">
    <property type="entry name" value="PRESENILIN-ASSOCIATED RHOMBOID-LIKE PROTEIN, MITOCHONDRIAL"/>
    <property type="match status" value="1"/>
</dbReference>
<feature type="transmembrane region" description="Helical" evidence="7">
    <location>
        <begin position="97"/>
        <end position="115"/>
    </location>
</feature>
<proteinExistence type="inferred from homology"/>